<evidence type="ECO:0000313" key="4">
    <source>
        <dbReference type="Proteomes" id="UP000316852"/>
    </source>
</evidence>
<dbReference type="GO" id="GO:0016491">
    <property type="term" value="F:oxidoreductase activity"/>
    <property type="evidence" value="ECO:0007669"/>
    <property type="project" value="UniProtKB-KW"/>
</dbReference>
<dbReference type="EMBL" id="VBOW01000017">
    <property type="protein sequence ID" value="TMQ60056.1"/>
    <property type="molecule type" value="Genomic_DNA"/>
</dbReference>
<gene>
    <name evidence="3" type="ORF">E6K76_02765</name>
</gene>
<accession>A0A538T8U5</accession>
<dbReference type="Pfam" id="PF13561">
    <property type="entry name" value="adh_short_C2"/>
    <property type="match status" value="1"/>
</dbReference>
<dbReference type="InterPro" id="IPR036291">
    <property type="entry name" value="NAD(P)-bd_dom_sf"/>
</dbReference>
<keyword evidence="2" id="KW-0560">Oxidoreductase</keyword>
<dbReference type="PANTHER" id="PTHR43639">
    <property type="entry name" value="OXIDOREDUCTASE, SHORT-CHAIN DEHYDROGENASE/REDUCTASE FAMILY (AFU_ORTHOLOGUE AFUA_5G02870)"/>
    <property type="match status" value="1"/>
</dbReference>
<comment type="caution">
    <text evidence="3">The sequence shown here is derived from an EMBL/GenBank/DDBJ whole genome shotgun (WGS) entry which is preliminary data.</text>
</comment>
<reference evidence="3 4" key="1">
    <citation type="journal article" date="2019" name="Nat. Microbiol.">
        <title>Mediterranean grassland soil C-N compound turnover is dependent on rainfall and depth, and is mediated by genomically divergent microorganisms.</title>
        <authorList>
            <person name="Diamond S."/>
            <person name="Andeer P.F."/>
            <person name="Li Z."/>
            <person name="Crits-Christoph A."/>
            <person name="Burstein D."/>
            <person name="Anantharaman K."/>
            <person name="Lane K.R."/>
            <person name="Thomas B.C."/>
            <person name="Pan C."/>
            <person name="Northen T.R."/>
            <person name="Banfield J.F."/>
        </authorList>
    </citation>
    <scope>NUCLEOTIDE SEQUENCE [LARGE SCALE GENOMIC DNA]</scope>
    <source>
        <strain evidence="3">WS_6</strain>
    </source>
</reference>
<evidence type="ECO:0000256" key="2">
    <source>
        <dbReference type="ARBA" id="ARBA00023002"/>
    </source>
</evidence>
<dbReference type="Gene3D" id="3.40.50.720">
    <property type="entry name" value="NAD(P)-binding Rossmann-like Domain"/>
    <property type="match status" value="1"/>
</dbReference>
<dbReference type="AlphaFoldDB" id="A0A538T8U5"/>
<comment type="similarity">
    <text evidence="1">Belongs to the short-chain dehydrogenases/reductases (SDR) family.</text>
</comment>
<dbReference type="FunFam" id="3.40.50.720:FF:000084">
    <property type="entry name" value="Short-chain dehydrogenase reductase"/>
    <property type="match status" value="1"/>
</dbReference>
<proteinExistence type="inferred from homology"/>
<protein>
    <submittedName>
        <fullName evidence="3">SDR family oxidoreductase</fullName>
    </submittedName>
</protein>
<name>A0A538T8U5_UNCEI</name>
<dbReference type="Proteomes" id="UP000316852">
    <property type="component" value="Unassembled WGS sequence"/>
</dbReference>
<dbReference type="SUPFAM" id="SSF51735">
    <property type="entry name" value="NAD(P)-binding Rossmann-fold domains"/>
    <property type="match status" value="1"/>
</dbReference>
<sequence length="267" mass="28752">MAPRERHALITGSSRGIGRGIALALARDHVKVAIHYYRNEAAAKETLAQVRKLGSDGVVVQADVTRPDEISAMLGKVKAAFGTLDIFVSNARPEAPEFFEPPLSITLKQWDTAFDSQAKAFLVGVREAVPFMRDGGRVLAITYAEGSRTGGLQPWVGMGSAKAALESLVRYFAVTLAKRGITVNAISPGWTEDSVLNTLPEQAQSLIRSWHTRGWTPMGRLGTPEDVGNVAELLCSEKAKWITGQVIYADGGASLMNPEVPPEIQIG</sequence>
<organism evidence="3 4">
    <name type="scientific">Eiseniibacteriota bacterium</name>
    <dbReference type="NCBI Taxonomy" id="2212470"/>
    <lineage>
        <taxon>Bacteria</taxon>
        <taxon>Candidatus Eiseniibacteriota</taxon>
    </lineage>
</organism>
<evidence type="ECO:0000256" key="1">
    <source>
        <dbReference type="ARBA" id="ARBA00006484"/>
    </source>
</evidence>
<dbReference type="InterPro" id="IPR002347">
    <property type="entry name" value="SDR_fam"/>
</dbReference>
<dbReference type="CDD" id="cd05359">
    <property type="entry name" value="ChcA_like_SDR_c"/>
    <property type="match status" value="1"/>
</dbReference>
<dbReference type="PRINTS" id="PR00081">
    <property type="entry name" value="GDHRDH"/>
</dbReference>
<evidence type="ECO:0000313" key="3">
    <source>
        <dbReference type="EMBL" id="TMQ60056.1"/>
    </source>
</evidence>
<dbReference type="PANTHER" id="PTHR43639:SF1">
    <property type="entry name" value="SHORT-CHAIN DEHYDROGENASE_REDUCTASE FAMILY PROTEIN"/>
    <property type="match status" value="1"/>
</dbReference>